<keyword evidence="7" id="KW-1185">Reference proteome</keyword>
<gene>
    <name evidence="6" type="ORF">V2H45_16640</name>
</gene>
<dbReference type="PRINTS" id="PR00153">
    <property type="entry name" value="CSAPPISMRASE"/>
</dbReference>
<dbReference type="EMBL" id="JAZBJZ010000074">
    <property type="protein sequence ID" value="MEE3718370.1"/>
    <property type="molecule type" value="Genomic_DNA"/>
</dbReference>
<dbReference type="EC" id="5.2.1.8" evidence="3"/>
<accession>A0AAW9PU98</accession>
<comment type="similarity">
    <text evidence="3">Belongs to the cyclophilin-type PPIase family.</text>
</comment>
<comment type="caution">
    <text evidence="6">The sequence shown here is derived from an EMBL/GenBank/DDBJ whole genome shotgun (WGS) entry which is preliminary data.</text>
</comment>
<feature type="signal peptide" evidence="3">
    <location>
        <begin position="1"/>
        <end position="19"/>
    </location>
</feature>
<feature type="region of interest" description="Disordered" evidence="4">
    <location>
        <begin position="25"/>
        <end position="69"/>
    </location>
</feature>
<dbReference type="GO" id="GO:0003755">
    <property type="term" value="F:peptidyl-prolyl cis-trans isomerase activity"/>
    <property type="evidence" value="ECO:0007669"/>
    <property type="project" value="UniProtKB-UniRule"/>
</dbReference>
<dbReference type="AlphaFoldDB" id="A0AAW9PU98"/>
<organism evidence="6 7">
    <name type="scientific">Tumidithrix elongata BACA0141</name>
    <dbReference type="NCBI Taxonomy" id="2716417"/>
    <lineage>
        <taxon>Bacteria</taxon>
        <taxon>Bacillati</taxon>
        <taxon>Cyanobacteriota</taxon>
        <taxon>Cyanophyceae</taxon>
        <taxon>Pseudanabaenales</taxon>
        <taxon>Pseudanabaenaceae</taxon>
        <taxon>Tumidithrix</taxon>
        <taxon>Tumidithrix elongata</taxon>
    </lineage>
</organism>
<evidence type="ECO:0000256" key="1">
    <source>
        <dbReference type="ARBA" id="ARBA00023110"/>
    </source>
</evidence>
<dbReference type="Gene3D" id="2.40.100.10">
    <property type="entry name" value="Cyclophilin-like"/>
    <property type="match status" value="1"/>
</dbReference>
<feature type="compositionally biased region" description="Polar residues" evidence="4">
    <location>
        <begin position="28"/>
        <end position="37"/>
    </location>
</feature>
<feature type="compositionally biased region" description="Low complexity" evidence="4">
    <location>
        <begin position="39"/>
        <end position="56"/>
    </location>
</feature>
<dbReference type="Pfam" id="PF00160">
    <property type="entry name" value="Pro_isomerase"/>
    <property type="match status" value="1"/>
</dbReference>
<dbReference type="PROSITE" id="PS50072">
    <property type="entry name" value="CSA_PPIASE_2"/>
    <property type="match status" value="1"/>
</dbReference>
<comment type="function">
    <text evidence="3">PPIases accelerate the folding of proteins. It catalyzes the cis-trans isomerization of proline imidic peptide bonds in oligopeptides.</text>
</comment>
<dbReference type="PROSITE" id="PS51257">
    <property type="entry name" value="PROKAR_LIPOPROTEIN"/>
    <property type="match status" value="1"/>
</dbReference>
<keyword evidence="1 3" id="KW-0697">Rotamase</keyword>
<name>A0AAW9PU98_9CYAN</name>
<keyword evidence="2 3" id="KW-0413">Isomerase</keyword>
<evidence type="ECO:0000256" key="2">
    <source>
        <dbReference type="ARBA" id="ARBA00023235"/>
    </source>
</evidence>
<dbReference type="PANTHER" id="PTHR43246">
    <property type="entry name" value="PEPTIDYL-PROLYL CIS-TRANS ISOMERASE CYP38, CHLOROPLASTIC"/>
    <property type="match status" value="1"/>
</dbReference>
<keyword evidence="3" id="KW-0732">Signal</keyword>
<evidence type="ECO:0000256" key="4">
    <source>
        <dbReference type="SAM" id="MobiDB-lite"/>
    </source>
</evidence>
<dbReference type="InterPro" id="IPR002130">
    <property type="entry name" value="Cyclophilin-type_PPIase_dom"/>
</dbReference>
<feature type="domain" description="PPIase cyclophilin-type" evidence="5">
    <location>
        <begin position="89"/>
        <end position="257"/>
    </location>
</feature>
<sequence length="257" mass="27237">MLRQIISCFLVFSVLLLTACSDPGLSSPPKTTQSTEAQAKATPTKEPVKPPVTNKTSEPTAIKVPSNPLTAKLPQLNGSATVQMKLKSGTVTIEVDGNNAPITAGNFVDLVSRGVYNGLTFHRVVKDPSPFVAQGGDPLGNGTGSFIDPVTAQPRYIPLEILPVGKNEAVYGEILPATNKPKLQHSRGAIAMARSQMPNSASSQFYFALADIYFLDGSYAVFGYVTNGMDLVDGIQAGDRIESMTIVKGAENLKQPA</sequence>
<evidence type="ECO:0000313" key="6">
    <source>
        <dbReference type="EMBL" id="MEE3718370.1"/>
    </source>
</evidence>
<dbReference type="InterPro" id="IPR044665">
    <property type="entry name" value="E_coli_cyclophilin_A-like"/>
</dbReference>
<dbReference type="InterPro" id="IPR029000">
    <property type="entry name" value="Cyclophilin-like_dom_sf"/>
</dbReference>
<dbReference type="RefSeq" id="WP_330484802.1">
    <property type="nucleotide sequence ID" value="NZ_JAZBJZ010000074.1"/>
</dbReference>
<dbReference type="Proteomes" id="UP001333818">
    <property type="component" value="Unassembled WGS sequence"/>
</dbReference>
<comment type="catalytic activity">
    <reaction evidence="3">
        <text>[protein]-peptidylproline (omega=180) = [protein]-peptidylproline (omega=0)</text>
        <dbReference type="Rhea" id="RHEA:16237"/>
        <dbReference type="Rhea" id="RHEA-COMP:10747"/>
        <dbReference type="Rhea" id="RHEA-COMP:10748"/>
        <dbReference type="ChEBI" id="CHEBI:83833"/>
        <dbReference type="ChEBI" id="CHEBI:83834"/>
        <dbReference type="EC" id="5.2.1.8"/>
    </reaction>
</comment>
<evidence type="ECO:0000259" key="5">
    <source>
        <dbReference type="PROSITE" id="PS50072"/>
    </source>
</evidence>
<evidence type="ECO:0000256" key="3">
    <source>
        <dbReference type="RuleBase" id="RU363019"/>
    </source>
</evidence>
<protein>
    <recommendedName>
        <fullName evidence="3">Peptidyl-prolyl cis-trans isomerase</fullName>
        <shortName evidence="3">PPIase</shortName>
        <ecNumber evidence="3">5.2.1.8</ecNumber>
    </recommendedName>
</protein>
<reference evidence="6" key="1">
    <citation type="submission" date="2024-01" db="EMBL/GenBank/DDBJ databases">
        <title>Bank of Algae and Cyanobacteria of the Azores (BACA) strain genomes.</title>
        <authorList>
            <person name="Luz R."/>
            <person name="Cordeiro R."/>
            <person name="Fonseca A."/>
            <person name="Goncalves V."/>
        </authorList>
    </citation>
    <scope>NUCLEOTIDE SEQUENCE</scope>
    <source>
        <strain evidence="6">BACA0141</strain>
    </source>
</reference>
<proteinExistence type="inferred from homology"/>
<evidence type="ECO:0000313" key="7">
    <source>
        <dbReference type="Proteomes" id="UP001333818"/>
    </source>
</evidence>
<dbReference type="SUPFAM" id="SSF50891">
    <property type="entry name" value="Cyclophilin-like"/>
    <property type="match status" value="1"/>
</dbReference>
<feature type="chain" id="PRO_5043109600" description="Peptidyl-prolyl cis-trans isomerase" evidence="3">
    <location>
        <begin position="20"/>
        <end position="257"/>
    </location>
</feature>